<protein>
    <recommendedName>
        <fullName evidence="3">Adenine methyltransferase</fullName>
    </recommendedName>
</protein>
<dbReference type="Pfam" id="PF05869">
    <property type="entry name" value="Dam"/>
    <property type="match status" value="1"/>
</dbReference>
<sequence length="197" mass="22135">MENGRGSIASVVRILEVLAPNAKRPVPERAYWGQGDKDDRDSRFTPEEFMEPVYAAFGGVDLDPCGHLSSPVVATRRFILGNGDDWLRDAWFGGFVYLNPPFSAQLRWLRRAHEQWCMGNARTIACLVPARTDSVWFHETFRADADVYFLQGRVRFIDLRGGSQAPPFSLMLVVFGATADQNVAYADAVAGFWMARK</sequence>
<dbReference type="EMBL" id="AP019389">
    <property type="protein sequence ID" value="BBI21541.1"/>
    <property type="molecule type" value="Genomic_DNA"/>
</dbReference>
<dbReference type="GO" id="GO:0003677">
    <property type="term" value="F:DNA binding"/>
    <property type="evidence" value="ECO:0007669"/>
    <property type="project" value="InterPro"/>
</dbReference>
<dbReference type="AlphaFoldDB" id="A0A3T1CKP0"/>
<proteinExistence type="predicted"/>
<evidence type="ECO:0000313" key="2">
    <source>
        <dbReference type="Proteomes" id="UP000290057"/>
    </source>
</evidence>
<dbReference type="GO" id="GO:0009007">
    <property type="term" value="F:site-specific DNA-methyltransferase (adenine-specific) activity"/>
    <property type="evidence" value="ECO:0007669"/>
    <property type="project" value="InterPro"/>
</dbReference>
<dbReference type="InterPro" id="IPR008593">
    <property type="entry name" value="Dam_MeTrfase"/>
</dbReference>
<dbReference type="GO" id="GO:0009307">
    <property type="term" value="P:DNA restriction-modification system"/>
    <property type="evidence" value="ECO:0007669"/>
    <property type="project" value="InterPro"/>
</dbReference>
<organism evidence="1 2">
    <name type="scientific">Qipengyuania flava</name>
    <dbReference type="NCBI Taxonomy" id="192812"/>
    <lineage>
        <taxon>Bacteria</taxon>
        <taxon>Pseudomonadati</taxon>
        <taxon>Pseudomonadota</taxon>
        <taxon>Alphaproteobacteria</taxon>
        <taxon>Sphingomonadales</taxon>
        <taxon>Erythrobacteraceae</taxon>
        <taxon>Qipengyuania</taxon>
    </lineage>
</organism>
<evidence type="ECO:0008006" key="3">
    <source>
        <dbReference type="Google" id="ProtNLM"/>
    </source>
</evidence>
<evidence type="ECO:0000313" key="1">
    <source>
        <dbReference type="EMBL" id="BBI21541.1"/>
    </source>
</evidence>
<accession>A0A3T1CKP0</accession>
<name>A0A3T1CKP0_9SPHN</name>
<keyword evidence="2" id="KW-1185">Reference proteome</keyword>
<gene>
    <name evidence="1" type="ORF">EKJ_23880</name>
</gene>
<reference evidence="1 2" key="1">
    <citation type="submission" date="2019-01" db="EMBL/GenBank/DDBJ databases">
        <title>Complete genome sequence of Erythrobacter flavus KJ5.</title>
        <authorList>
            <person name="Kanesaki Y."/>
            <person name="Brotosudarmo T."/>
            <person name="Moriuchi R."/>
            <person name="Awai K."/>
        </authorList>
    </citation>
    <scope>NUCLEOTIDE SEQUENCE [LARGE SCALE GENOMIC DNA]</scope>
    <source>
        <strain evidence="1 2">KJ5</strain>
    </source>
</reference>
<dbReference type="Proteomes" id="UP000290057">
    <property type="component" value="Chromosome"/>
</dbReference>